<evidence type="ECO:0000256" key="1">
    <source>
        <dbReference type="ARBA" id="ARBA00022729"/>
    </source>
</evidence>
<dbReference type="RefSeq" id="XP_055897437.1">
    <property type="nucleotide sequence ID" value="XM_056041462.1"/>
</dbReference>
<evidence type="ECO:0000313" key="14">
    <source>
        <dbReference type="RefSeq" id="XP_055897438.1"/>
    </source>
</evidence>
<feature type="repeat" description="NHL" evidence="4">
    <location>
        <begin position="276"/>
        <end position="307"/>
    </location>
</feature>
<dbReference type="RefSeq" id="XP_055897439.1">
    <property type="nucleotide sequence ID" value="XM_056041464.1"/>
</dbReference>
<dbReference type="RefSeq" id="XP_055897430.1">
    <property type="nucleotide sequence ID" value="XM_056041455.1"/>
</dbReference>
<feature type="repeat" description="NHL" evidence="4">
    <location>
        <begin position="210"/>
        <end position="253"/>
    </location>
</feature>
<evidence type="ECO:0000313" key="9">
    <source>
        <dbReference type="RefSeq" id="XP_055897432.1"/>
    </source>
</evidence>
<dbReference type="PANTHER" id="PTHR10680:SF14">
    <property type="entry name" value="PEPTIDYL-GLYCINE ALPHA-AMIDATING MONOOXYGENASE"/>
    <property type="match status" value="1"/>
</dbReference>
<dbReference type="InterPro" id="IPR011042">
    <property type="entry name" value="6-blade_b-propeller_TolB-like"/>
</dbReference>
<evidence type="ECO:0000313" key="13">
    <source>
        <dbReference type="RefSeq" id="XP_055897437.1"/>
    </source>
</evidence>
<dbReference type="Pfam" id="PF01436">
    <property type="entry name" value="NHL"/>
    <property type="match status" value="1"/>
</dbReference>
<dbReference type="RefSeq" id="XP_055897438.1">
    <property type="nucleotide sequence ID" value="XM_056041463.1"/>
</dbReference>
<evidence type="ECO:0000313" key="12">
    <source>
        <dbReference type="RefSeq" id="XP_055897436.1"/>
    </source>
</evidence>
<organism evidence="5 15">
    <name type="scientific">Biomphalaria glabrata</name>
    <name type="common">Bloodfluke planorb</name>
    <name type="synonym">Freshwater snail</name>
    <dbReference type="NCBI Taxonomy" id="6526"/>
    <lineage>
        <taxon>Eukaryota</taxon>
        <taxon>Metazoa</taxon>
        <taxon>Spiralia</taxon>
        <taxon>Lophotrochozoa</taxon>
        <taxon>Mollusca</taxon>
        <taxon>Gastropoda</taxon>
        <taxon>Heterobranchia</taxon>
        <taxon>Euthyneura</taxon>
        <taxon>Panpulmonata</taxon>
        <taxon>Hygrophila</taxon>
        <taxon>Lymnaeoidea</taxon>
        <taxon>Planorbidae</taxon>
        <taxon>Biomphalaria</taxon>
    </lineage>
</organism>
<protein>
    <submittedName>
        <fullName evidence="6 7">Peptidyl-glycine alpha-amidating monooxygenase A-like isoform X1</fullName>
    </submittedName>
</protein>
<evidence type="ECO:0000313" key="6">
    <source>
        <dbReference type="RefSeq" id="XP_055897429.1"/>
    </source>
</evidence>
<accession>A0A9W3BCW0</accession>
<evidence type="ECO:0000313" key="10">
    <source>
        <dbReference type="RefSeq" id="XP_055897434.1"/>
    </source>
</evidence>
<evidence type="ECO:0000313" key="5">
    <source>
        <dbReference type="Proteomes" id="UP001165740"/>
    </source>
</evidence>
<evidence type="ECO:0000313" key="7">
    <source>
        <dbReference type="RefSeq" id="XP_055897430.1"/>
    </source>
</evidence>
<evidence type="ECO:0000313" key="11">
    <source>
        <dbReference type="RefSeq" id="XP_055897435.1"/>
    </source>
</evidence>
<evidence type="ECO:0000313" key="15">
    <source>
        <dbReference type="RefSeq" id="XP_055897439.1"/>
    </source>
</evidence>
<proteinExistence type="predicted"/>
<dbReference type="RefSeq" id="XP_055897434.1">
    <property type="nucleotide sequence ID" value="XM_056041459.1"/>
</dbReference>
<dbReference type="Gene3D" id="2.120.10.30">
    <property type="entry name" value="TolB, C-terminal domain"/>
    <property type="match status" value="1"/>
</dbReference>
<keyword evidence="5" id="KW-1185">Reference proteome</keyword>
<evidence type="ECO:0000313" key="8">
    <source>
        <dbReference type="RefSeq" id="XP_055897431.1"/>
    </source>
</evidence>
<evidence type="ECO:0000256" key="2">
    <source>
        <dbReference type="ARBA" id="ARBA00022737"/>
    </source>
</evidence>
<dbReference type="RefSeq" id="XP_055897429.1">
    <property type="nucleotide sequence ID" value="XM_056041454.1"/>
</dbReference>
<reference evidence="6 7" key="1">
    <citation type="submission" date="2025-04" db="UniProtKB">
        <authorList>
            <consortium name="RefSeq"/>
        </authorList>
    </citation>
    <scope>IDENTIFICATION</scope>
</reference>
<evidence type="ECO:0000256" key="3">
    <source>
        <dbReference type="ARBA" id="ARBA00023180"/>
    </source>
</evidence>
<evidence type="ECO:0000256" key="4">
    <source>
        <dbReference type="PROSITE-ProRule" id="PRU00504"/>
    </source>
</evidence>
<dbReference type="GeneID" id="129928212"/>
<dbReference type="PANTHER" id="PTHR10680">
    <property type="entry name" value="PEPTIDYL-GLYCINE ALPHA-AMIDATING MONOOXYGENASE"/>
    <property type="match status" value="1"/>
</dbReference>
<dbReference type="GO" id="GO:0005576">
    <property type="term" value="C:extracellular region"/>
    <property type="evidence" value="ECO:0007669"/>
    <property type="project" value="TreeGrafter"/>
</dbReference>
<keyword evidence="3" id="KW-0325">Glycoprotein</keyword>
<dbReference type="RefSeq" id="XP_055897431.1">
    <property type="nucleotide sequence ID" value="XM_056041456.1"/>
</dbReference>
<dbReference type="RefSeq" id="XP_055897432.1">
    <property type="nucleotide sequence ID" value="XM_056041457.1"/>
</dbReference>
<dbReference type="CDD" id="cd14958">
    <property type="entry name" value="NHL_PAL_like"/>
    <property type="match status" value="1"/>
</dbReference>
<dbReference type="InterPro" id="IPR001258">
    <property type="entry name" value="NHL_repeat"/>
</dbReference>
<dbReference type="SUPFAM" id="SSF63825">
    <property type="entry name" value="YWTD domain"/>
    <property type="match status" value="1"/>
</dbReference>
<dbReference type="RefSeq" id="XP_055897435.1">
    <property type="nucleotide sequence ID" value="XM_056041460.1"/>
</dbReference>
<dbReference type="RefSeq" id="XP_055897436.1">
    <property type="nucleotide sequence ID" value="XM_056041461.1"/>
</dbReference>
<gene>
    <name evidence="6 7 8 9 10 11 12 13 14 15" type="primary">LOC129928212</name>
</gene>
<keyword evidence="2" id="KW-0677">Repeat</keyword>
<sequence>MKVLKISPYIILWANEFLTQRSQRVVSLSHNPCVPGRGMHFLSGLFPNRPVRLGSHTTARYVHQVTAPVCCWYIFVGCWLHHPTTCKFVPCRYKLYIQNGQEYLSLCLQNTCSWIRLLDVLITQVQWIILLGVGCSFGETYIQFIMARRVYYIWSGVAIDTSGSRKWTAQYFMPHGITADHQGTIWLTDVAMHQVFKIPPGQTVPKMTLGQKFQHGEDTNLFCKPSDVSVLLSGEFFVSDGYCYSRVLKFSKDGTFLMSFGKRNVQFGAVPPVVTFDIPHSITVSEEHHLVCVADRENNRIQCFDLDGNFKQVIKCPEFGPRLFALEYCPAHGGLLYAVNGPAFEICWKCGMYQM</sequence>
<dbReference type="OrthoDB" id="10018185at2759"/>
<dbReference type="AlphaFoldDB" id="A0A9W3BCW0"/>
<name>A0A9W3BCW0_BIOGL</name>
<keyword evidence="1" id="KW-0732">Signal</keyword>
<dbReference type="PROSITE" id="PS51125">
    <property type="entry name" value="NHL"/>
    <property type="match status" value="2"/>
</dbReference>
<dbReference type="Proteomes" id="UP001165740">
    <property type="component" value="Chromosome 9"/>
</dbReference>